<protein>
    <recommendedName>
        <fullName evidence="6">Endonuclease</fullName>
    </recommendedName>
</protein>
<dbReference type="EMBL" id="HBKR01038817">
    <property type="protein sequence ID" value="CAE2338871.1"/>
    <property type="molecule type" value="Transcribed_RNA"/>
</dbReference>
<dbReference type="SMART" id="SM00892">
    <property type="entry name" value="Endonuclease_NS"/>
    <property type="match status" value="1"/>
</dbReference>
<name>A0A7S4PLG5_9EUKA</name>
<accession>A0A7S4PLG5</accession>
<dbReference type="SMART" id="SM00477">
    <property type="entry name" value="NUC"/>
    <property type="match status" value="1"/>
</dbReference>
<dbReference type="AlphaFoldDB" id="A0A7S4PLG5"/>
<gene>
    <name evidence="5" type="ORF">NAES01612_LOCUS25345</name>
</gene>
<sequence length="279" mass="31633">MSIHEDVSYPSYEPNFLGDDHGIALPTGPVDVVQANLTHFSVLYRKDKKIAWLCAANINRALQKSKNRKKEDYYEKDDITKDDQYNNNWYYGGPGGSGDLYDKGHMARRETVRWGSTDAEAHQAEDDSFYWINIAPHHQGVHHDEWKIVEDAILKLIDQDAEGTKATVMTGSHFGSPPNPLDNMWGSPNDPATREIPTAFFKLLFYVDKNDHELKGLCFWVPHTPITWTTEQTAGQPERIKGTPAQFFLIDKATLQVRMGLQGINDWPKFNMLPGGATL</sequence>
<dbReference type="InterPro" id="IPR001604">
    <property type="entry name" value="Endo_G_ENPP1-like_dom"/>
</dbReference>
<dbReference type="InterPro" id="IPR044925">
    <property type="entry name" value="His-Me_finger_sf"/>
</dbReference>
<organism evidence="5">
    <name type="scientific">Paramoeba aestuarina</name>
    <dbReference type="NCBI Taxonomy" id="180227"/>
    <lineage>
        <taxon>Eukaryota</taxon>
        <taxon>Amoebozoa</taxon>
        <taxon>Discosea</taxon>
        <taxon>Flabellinia</taxon>
        <taxon>Dactylopodida</taxon>
        <taxon>Paramoebidae</taxon>
        <taxon>Paramoeba</taxon>
    </lineage>
</organism>
<reference evidence="5" key="1">
    <citation type="submission" date="2021-01" db="EMBL/GenBank/DDBJ databases">
        <authorList>
            <person name="Corre E."/>
            <person name="Pelletier E."/>
            <person name="Niang G."/>
            <person name="Scheremetjew M."/>
            <person name="Finn R."/>
            <person name="Kale V."/>
            <person name="Holt S."/>
            <person name="Cochrane G."/>
            <person name="Meng A."/>
            <person name="Brown T."/>
            <person name="Cohen L."/>
        </authorList>
    </citation>
    <scope>NUCLEOTIDE SEQUENCE</scope>
    <source>
        <strain evidence="5">SoJaBio B1-5/56/2</strain>
    </source>
</reference>
<dbReference type="SUPFAM" id="SSF54060">
    <property type="entry name" value="His-Me finger endonucleases"/>
    <property type="match status" value="1"/>
</dbReference>
<evidence type="ECO:0000256" key="1">
    <source>
        <dbReference type="ARBA" id="ARBA00010052"/>
    </source>
</evidence>
<dbReference type="PANTHER" id="PTHR13966:SF5">
    <property type="entry name" value="ENDONUCLEASE G, MITOCHONDRIAL"/>
    <property type="match status" value="1"/>
</dbReference>
<dbReference type="GO" id="GO:0046872">
    <property type="term" value="F:metal ion binding"/>
    <property type="evidence" value="ECO:0007669"/>
    <property type="project" value="InterPro"/>
</dbReference>
<evidence type="ECO:0000259" key="3">
    <source>
        <dbReference type="SMART" id="SM00477"/>
    </source>
</evidence>
<evidence type="ECO:0000259" key="4">
    <source>
        <dbReference type="SMART" id="SM00892"/>
    </source>
</evidence>
<feature type="active site" description="Proton acceptor" evidence="2">
    <location>
        <position position="105"/>
    </location>
</feature>
<dbReference type="InterPro" id="IPR040255">
    <property type="entry name" value="Non-specific_endonuclease"/>
</dbReference>
<proteinExistence type="inferred from homology"/>
<dbReference type="GO" id="GO:0004519">
    <property type="term" value="F:endonuclease activity"/>
    <property type="evidence" value="ECO:0007669"/>
    <property type="project" value="TreeGrafter"/>
</dbReference>
<dbReference type="GO" id="GO:0003676">
    <property type="term" value="F:nucleic acid binding"/>
    <property type="evidence" value="ECO:0007669"/>
    <property type="project" value="InterPro"/>
</dbReference>
<dbReference type="InterPro" id="IPR044929">
    <property type="entry name" value="DNA/RNA_non-sp_Endonuclease_sf"/>
</dbReference>
<feature type="domain" description="DNA/RNA non-specific endonuclease/pyrophosphatase/phosphodiesterase" evidence="4">
    <location>
        <begin position="36"/>
        <end position="246"/>
    </location>
</feature>
<dbReference type="Gene3D" id="3.40.570.10">
    <property type="entry name" value="Extracellular Endonuclease, subunit A"/>
    <property type="match status" value="1"/>
</dbReference>
<evidence type="ECO:0008006" key="6">
    <source>
        <dbReference type="Google" id="ProtNLM"/>
    </source>
</evidence>
<dbReference type="GO" id="GO:0016787">
    <property type="term" value="F:hydrolase activity"/>
    <property type="evidence" value="ECO:0007669"/>
    <property type="project" value="InterPro"/>
</dbReference>
<dbReference type="PANTHER" id="PTHR13966">
    <property type="entry name" value="ENDONUCLEASE RELATED"/>
    <property type="match status" value="1"/>
</dbReference>
<evidence type="ECO:0000256" key="2">
    <source>
        <dbReference type="PIRSR" id="PIRSR640255-1"/>
    </source>
</evidence>
<dbReference type="Pfam" id="PF01223">
    <property type="entry name" value="Endonuclease_NS"/>
    <property type="match status" value="1"/>
</dbReference>
<dbReference type="InterPro" id="IPR020821">
    <property type="entry name" value="ENPP1-3/EXOG-like_nuc-like"/>
</dbReference>
<feature type="domain" description="ENPP1-3/EXOG-like endonuclease/phosphodiesterase" evidence="3">
    <location>
        <begin position="37"/>
        <end position="255"/>
    </location>
</feature>
<evidence type="ECO:0000313" key="5">
    <source>
        <dbReference type="EMBL" id="CAE2338871.1"/>
    </source>
</evidence>
<comment type="similarity">
    <text evidence="1">Belongs to the DNA/RNA non-specific endonuclease family.</text>
</comment>